<name>A0A3M7R729_BRAPC</name>
<keyword evidence="5" id="KW-0472">Membrane</keyword>
<protein>
    <submittedName>
        <fullName evidence="9">Ankyrin repeat domain-containing 13D isoform X2</fullName>
    </submittedName>
</protein>
<evidence type="ECO:0000259" key="8">
    <source>
        <dbReference type="Pfam" id="PF11904"/>
    </source>
</evidence>
<dbReference type="AlphaFoldDB" id="A0A3M7R729"/>
<dbReference type="SMART" id="SM00726">
    <property type="entry name" value="UIM"/>
    <property type="match status" value="3"/>
</dbReference>
<organism evidence="9 10">
    <name type="scientific">Brachionus plicatilis</name>
    <name type="common">Marine rotifer</name>
    <name type="synonym">Brachionus muelleri</name>
    <dbReference type="NCBI Taxonomy" id="10195"/>
    <lineage>
        <taxon>Eukaryota</taxon>
        <taxon>Metazoa</taxon>
        <taxon>Spiralia</taxon>
        <taxon>Gnathifera</taxon>
        <taxon>Rotifera</taxon>
        <taxon>Eurotatoria</taxon>
        <taxon>Monogononta</taxon>
        <taxon>Pseudotrocha</taxon>
        <taxon>Ploima</taxon>
        <taxon>Brachionidae</taxon>
        <taxon>Brachionus</taxon>
    </lineage>
</organism>
<dbReference type="Pfam" id="PF12796">
    <property type="entry name" value="Ank_2"/>
    <property type="match status" value="1"/>
</dbReference>
<dbReference type="GO" id="GO:0005886">
    <property type="term" value="C:plasma membrane"/>
    <property type="evidence" value="ECO:0007669"/>
    <property type="project" value="UniProtKB-SubCell"/>
</dbReference>
<evidence type="ECO:0000256" key="6">
    <source>
        <dbReference type="ARBA" id="ARBA00024956"/>
    </source>
</evidence>
<dbReference type="EMBL" id="REGN01004060">
    <property type="protein sequence ID" value="RNA19377.1"/>
    <property type="molecule type" value="Genomic_DNA"/>
</dbReference>
<keyword evidence="4" id="KW-0677">Repeat</keyword>
<evidence type="ECO:0000256" key="3">
    <source>
        <dbReference type="ARBA" id="ARBA00022475"/>
    </source>
</evidence>
<dbReference type="InterPro" id="IPR002110">
    <property type="entry name" value="Ankyrin_rpt"/>
</dbReference>
<evidence type="ECO:0000313" key="9">
    <source>
        <dbReference type="EMBL" id="RNA19377.1"/>
    </source>
</evidence>
<sequence length="643" mass="73490">MNEFPLHYFVFENNVDSLRAQLARTPKSEIDQKDLREKTALELAVFLNHFECAKLLVDHGADCCIVTKMGWNLVQEAVSTSNADMIKLIMQNRDFQRTSARTNGIPELLNKLKQAPDFYVEMKWEFTSWIPLISKACPSDVYKIYKSGSNVRIDTTLIGFNGTTWERGNRSYIFQATDSGSATLVEIDHLKKTYHMDKMNTLDSDGQETSDLYEPDDNAIQSKIASPNIVTYLDIDKIEFERNRSGIWGWRTEKKEAINGYECKVYSANNLQLVTKTRTEHLNNERAVEFLRDMEENEQDLLQRQSGNFPGFLTNIFQGNQQNIKIEKSNKKLSAQEYFHKHTNVNYYLNGSVKSISENRRIQTFNATLSLCENYPLFLHEQILPIVDLMALNNSHFKKLKEFITLQLPSGFPIKIEIPLYRVITAKVTFGNIHASDNNVEYVTTIKNFMPKSTANEAKSSSKSSLISSESAEANLDSPTCVVDEQVFKIFSSYRCTNYVAPSGFGEAQGHHHPTHYGQAVDEDDILLQLAIQQSLSTHSDEPQLTALEVIGERDGMSQDLREYNNRRVVFDESNDDLMLQRALAASMAGGTVPQDQAVTNNDDNALRQIIELSKIEEEERRQREFDEEEQLKKILELSLIEK</sequence>
<dbReference type="Proteomes" id="UP000276133">
    <property type="component" value="Unassembled WGS sequence"/>
</dbReference>
<evidence type="ECO:0000256" key="2">
    <source>
        <dbReference type="ARBA" id="ARBA00004603"/>
    </source>
</evidence>
<keyword evidence="3" id="KW-1003">Cell membrane</keyword>
<evidence type="ECO:0000256" key="5">
    <source>
        <dbReference type="ARBA" id="ARBA00023136"/>
    </source>
</evidence>
<evidence type="ECO:0000256" key="1">
    <source>
        <dbReference type="ARBA" id="ARBA00004236"/>
    </source>
</evidence>
<dbReference type="InterPro" id="IPR021832">
    <property type="entry name" value="ANKRD13"/>
</dbReference>
<accession>A0A3M7R729</accession>
<dbReference type="PROSITE" id="PS50297">
    <property type="entry name" value="ANK_REP_REGION"/>
    <property type="match status" value="1"/>
</dbReference>
<keyword evidence="7" id="KW-0040">ANK repeat</keyword>
<feature type="repeat" description="ANK" evidence="7">
    <location>
        <begin position="36"/>
        <end position="68"/>
    </location>
</feature>
<evidence type="ECO:0000313" key="10">
    <source>
        <dbReference type="Proteomes" id="UP000276133"/>
    </source>
</evidence>
<dbReference type="STRING" id="10195.A0A3M7R729"/>
<dbReference type="InterPro" id="IPR003903">
    <property type="entry name" value="UIM_dom"/>
</dbReference>
<proteinExistence type="predicted"/>
<dbReference type="OrthoDB" id="1585644at2759"/>
<dbReference type="Pfam" id="PF11904">
    <property type="entry name" value="ANKRD13_C"/>
    <property type="match status" value="1"/>
</dbReference>
<dbReference type="PANTHER" id="PTHR12447:SF31">
    <property type="entry name" value="LD31969P"/>
    <property type="match status" value="1"/>
</dbReference>
<dbReference type="InterPro" id="IPR055285">
    <property type="entry name" value="ANKRD13_C"/>
</dbReference>
<dbReference type="Gene3D" id="1.25.40.20">
    <property type="entry name" value="Ankyrin repeat-containing domain"/>
    <property type="match status" value="1"/>
</dbReference>
<evidence type="ECO:0000256" key="7">
    <source>
        <dbReference type="PROSITE-ProRule" id="PRU00023"/>
    </source>
</evidence>
<feature type="domain" description="Ankyrin repeat" evidence="8">
    <location>
        <begin position="152"/>
        <end position="494"/>
    </location>
</feature>
<keyword evidence="10" id="KW-1185">Reference proteome</keyword>
<dbReference type="InterPro" id="IPR036770">
    <property type="entry name" value="Ankyrin_rpt-contain_sf"/>
</dbReference>
<dbReference type="PROSITE" id="PS50088">
    <property type="entry name" value="ANK_REPEAT"/>
    <property type="match status" value="1"/>
</dbReference>
<reference evidence="9 10" key="1">
    <citation type="journal article" date="2018" name="Sci. Rep.">
        <title>Genomic signatures of local adaptation to the degree of environmental predictability in rotifers.</title>
        <authorList>
            <person name="Franch-Gras L."/>
            <person name="Hahn C."/>
            <person name="Garcia-Roger E.M."/>
            <person name="Carmona M.J."/>
            <person name="Serra M."/>
            <person name="Gomez A."/>
        </authorList>
    </citation>
    <scope>NUCLEOTIDE SEQUENCE [LARGE SCALE GENOMIC DNA]</scope>
    <source>
        <strain evidence="9">HYR1</strain>
    </source>
</reference>
<evidence type="ECO:0000256" key="4">
    <source>
        <dbReference type="ARBA" id="ARBA00022737"/>
    </source>
</evidence>
<gene>
    <name evidence="9" type="ORF">BpHYR1_020366</name>
</gene>
<dbReference type="GO" id="GO:0005770">
    <property type="term" value="C:late endosome"/>
    <property type="evidence" value="ECO:0007669"/>
    <property type="project" value="UniProtKB-SubCell"/>
</dbReference>
<dbReference type="SUPFAM" id="SSF48403">
    <property type="entry name" value="Ankyrin repeat"/>
    <property type="match status" value="1"/>
</dbReference>
<comment type="subcellular location">
    <subcellularLocation>
        <location evidence="1">Cell membrane</location>
    </subcellularLocation>
    <subcellularLocation>
        <location evidence="2">Late endosome</location>
    </subcellularLocation>
</comment>
<dbReference type="SMART" id="SM00248">
    <property type="entry name" value="ANK"/>
    <property type="match status" value="2"/>
</dbReference>
<dbReference type="PANTHER" id="PTHR12447">
    <property type="entry name" value="ANKYRIN REPEAT DOMAIN-CONTAINING PROTEIN 13"/>
    <property type="match status" value="1"/>
</dbReference>
<comment type="function">
    <text evidence="6">Ubiquitin-binding protein that specifically recognizes and binds 'Lys-63'-linked ubiquitin. Does not bind 'Lys-48'-linked ubiquitin. Positively regulates the internalization of ligand-activated EGFR by binding to the Ub moiety of ubiquitinated EGFR at the cell membrane.</text>
</comment>
<comment type="caution">
    <text evidence="9">The sequence shown here is derived from an EMBL/GenBank/DDBJ whole genome shotgun (WGS) entry which is preliminary data.</text>
</comment>